<dbReference type="GO" id="GO:0004518">
    <property type="term" value="F:nuclease activity"/>
    <property type="evidence" value="ECO:0007669"/>
    <property type="project" value="InterPro"/>
</dbReference>
<gene>
    <name evidence="2" type="ORF">FHR34_001939</name>
</gene>
<comment type="caution">
    <text evidence="2">The sequence shown here is derived from an EMBL/GenBank/DDBJ whole genome shotgun (WGS) entry which is preliminary data.</text>
</comment>
<feature type="domain" description="CD-NTase associated protein 4-like DNA endonuclease" evidence="1">
    <location>
        <begin position="35"/>
        <end position="111"/>
    </location>
</feature>
<dbReference type="AlphaFoldDB" id="A0A7W7R1B5"/>
<accession>A0A7W7R1B5</accession>
<dbReference type="Proteomes" id="UP000540506">
    <property type="component" value="Unassembled WGS sequence"/>
</dbReference>
<dbReference type="EMBL" id="JACHJV010000001">
    <property type="protein sequence ID" value="MBB4922946.1"/>
    <property type="molecule type" value="Genomic_DNA"/>
</dbReference>
<name>A0A7W7R1B5_KITKI</name>
<evidence type="ECO:0000313" key="3">
    <source>
        <dbReference type="Proteomes" id="UP000540506"/>
    </source>
</evidence>
<reference evidence="2 3" key="1">
    <citation type="submission" date="2020-08" db="EMBL/GenBank/DDBJ databases">
        <title>Sequencing the genomes of 1000 actinobacteria strains.</title>
        <authorList>
            <person name="Klenk H.-P."/>
        </authorList>
    </citation>
    <scope>NUCLEOTIDE SEQUENCE [LARGE SCALE GENOMIC DNA]</scope>
    <source>
        <strain evidence="2 3">DSM 41654</strain>
    </source>
</reference>
<dbReference type="RefSeq" id="WP_312897189.1">
    <property type="nucleotide sequence ID" value="NZ_JACHJV010000001.1"/>
</dbReference>
<dbReference type="InterPro" id="IPR025382">
    <property type="entry name" value="Cap4-like_endonuclease_dom"/>
</dbReference>
<dbReference type="Pfam" id="PF14130">
    <property type="entry name" value="Cap4_nuclease"/>
    <property type="match status" value="1"/>
</dbReference>
<sequence length="457" mass="50559">MEVVDLAVAGAAEEPDEDDDDGFVHPIFRMAPKEDSGSDTLRNYRYQAEVAARTCLAMLTEDSIDYIVCEWHEDFVIAYADGSVELVSVKHRTKRRNPWNVADICKDGGLAHLFDRWRACDGASNVRLRLATNAGLTTGKPGAATLSAMCGPDPEVTAGVDAMAATVARYFLKIRWKQPYATIPLVPEVSKLADIAVPAGLIDTVKDFFAVLHIDDELPSNRHITDVNLQSLLRPAIAMLQREHIDTEATYRSVVERIDKANRDEGDRGQLAVYIADPSRVRYNVQVQQRIARRTLYRSTVLEQFVSSLAAVPTFARGQLPVVAPGGGNLRKKLARGGVPSDQAAHAERLRSAWYVLWEQHRSGLAGDTTELANASLEVVDAAFASRDQAENEAVDGVPYGRRMNQLLTQHLVPENFSTALPFRVNGQHLRGLAYDLCDRCDFYFSEPFDTAEEEAS</sequence>
<proteinExistence type="predicted"/>
<keyword evidence="3" id="KW-1185">Reference proteome</keyword>
<evidence type="ECO:0000259" key="1">
    <source>
        <dbReference type="Pfam" id="PF14130"/>
    </source>
</evidence>
<evidence type="ECO:0000313" key="2">
    <source>
        <dbReference type="EMBL" id="MBB4922946.1"/>
    </source>
</evidence>
<protein>
    <recommendedName>
        <fullName evidence="1">CD-NTase associated protein 4-like DNA endonuclease domain-containing protein</fullName>
    </recommendedName>
</protein>
<organism evidence="2 3">
    <name type="scientific">Kitasatospora kifunensis</name>
    <name type="common">Streptomyces kifunensis</name>
    <dbReference type="NCBI Taxonomy" id="58351"/>
    <lineage>
        <taxon>Bacteria</taxon>
        <taxon>Bacillati</taxon>
        <taxon>Actinomycetota</taxon>
        <taxon>Actinomycetes</taxon>
        <taxon>Kitasatosporales</taxon>
        <taxon>Streptomycetaceae</taxon>
        <taxon>Kitasatospora</taxon>
    </lineage>
</organism>